<reference evidence="2 3" key="1">
    <citation type="journal article" date="2023" name="Nucleic Acids Res.">
        <title>The hologenome of Daphnia magna reveals possible DNA methylation and microbiome-mediated evolution of the host genome.</title>
        <authorList>
            <person name="Chaturvedi A."/>
            <person name="Li X."/>
            <person name="Dhandapani V."/>
            <person name="Marshall H."/>
            <person name="Kissane S."/>
            <person name="Cuenca-Cambronero M."/>
            <person name="Asole G."/>
            <person name="Calvet F."/>
            <person name="Ruiz-Romero M."/>
            <person name="Marangio P."/>
            <person name="Guigo R."/>
            <person name="Rago D."/>
            <person name="Mirbahai L."/>
            <person name="Eastwood N."/>
            <person name="Colbourne J.K."/>
            <person name="Zhou J."/>
            <person name="Mallon E."/>
            <person name="Orsini L."/>
        </authorList>
    </citation>
    <scope>NUCLEOTIDE SEQUENCE [LARGE SCALE GENOMIC DNA]</scope>
    <source>
        <strain evidence="2">LRV0_1</strain>
    </source>
</reference>
<proteinExistence type="predicted"/>
<keyword evidence="3" id="KW-1185">Reference proteome</keyword>
<feature type="chain" id="PRO_5045200176" description="Secreted protein" evidence="1">
    <location>
        <begin position="20"/>
        <end position="68"/>
    </location>
</feature>
<feature type="signal peptide" evidence="1">
    <location>
        <begin position="1"/>
        <end position="19"/>
    </location>
</feature>
<evidence type="ECO:0008006" key="4">
    <source>
        <dbReference type="Google" id="ProtNLM"/>
    </source>
</evidence>
<organism evidence="2 3">
    <name type="scientific">Daphnia magna</name>
    <dbReference type="NCBI Taxonomy" id="35525"/>
    <lineage>
        <taxon>Eukaryota</taxon>
        <taxon>Metazoa</taxon>
        <taxon>Ecdysozoa</taxon>
        <taxon>Arthropoda</taxon>
        <taxon>Crustacea</taxon>
        <taxon>Branchiopoda</taxon>
        <taxon>Diplostraca</taxon>
        <taxon>Cladocera</taxon>
        <taxon>Anomopoda</taxon>
        <taxon>Daphniidae</taxon>
        <taxon>Daphnia</taxon>
    </lineage>
</organism>
<evidence type="ECO:0000256" key="1">
    <source>
        <dbReference type="SAM" id="SignalP"/>
    </source>
</evidence>
<keyword evidence="1" id="KW-0732">Signal</keyword>
<name>A0ABR0B894_9CRUS</name>
<evidence type="ECO:0000313" key="2">
    <source>
        <dbReference type="EMBL" id="KAK4037893.1"/>
    </source>
</evidence>
<dbReference type="Proteomes" id="UP001234178">
    <property type="component" value="Unassembled WGS sequence"/>
</dbReference>
<dbReference type="EMBL" id="JAOYFB010000040">
    <property type="protein sequence ID" value="KAK4037893.1"/>
    <property type="molecule type" value="Genomic_DNA"/>
</dbReference>
<evidence type="ECO:0000313" key="3">
    <source>
        <dbReference type="Proteomes" id="UP001234178"/>
    </source>
</evidence>
<sequence>MRSSKTLVMWLTGCATVDLWPELLYSRCQKYPNTSSFRTMAASRHISAQLSERGVFRLASLWHYTIKD</sequence>
<accession>A0ABR0B894</accession>
<gene>
    <name evidence="2" type="ORF">OUZ56_029919</name>
</gene>
<protein>
    <recommendedName>
        <fullName evidence="4">Secreted protein</fullName>
    </recommendedName>
</protein>
<comment type="caution">
    <text evidence="2">The sequence shown here is derived from an EMBL/GenBank/DDBJ whole genome shotgun (WGS) entry which is preliminary data.</text>
</comment>